<keyword evidence="2" id="KW-1185">Reference proteome</keyword>
<protein>
    <submittedName>
        <fullName evidence="1">Uncharacterized protein</fullName>
    </submittedName>
</protein>
<dbReference type="EMBL" id="CAJJDN010000250">
    <property type="protein sequence ID" value="CAD8129899.1"/>
    <property type="molecule type" value="Genomic_DNA"/>
</dbReference>
<accession>A0A8S1RRZ5</accession>
<evidence type="ECO:0000313" key="2">
    <source>
        <dbReference type="Proteomes" id="UP000692954"/>
    </source>
</evidence>
<proteinExistence type="predicted"/>
<gene>
    <name evidence="1" type="ORF">PSON_ATCC_30995.1.T2500004</name>
</gene>
<dbReference type="Proteomes" id="UP000692954">
    <property type="component" value="Unassembled WGS sequence"/>
</dbReference>
<evidence type="ECO:0000313" key="1">
    <source>
        <dbReference type="EMBL" id="CAD8129899.1"/>
    </source>
</evidence>
<comment type="caution">
    <text evidence="1">The sequence shown here is derived from an EMBL/GenBank/DDBJ whole genome shotgun (WGS) entry which is preliminary data.</text>
</comment>
<sequence>MLKKLNDRQGKMIQNSRRIRKIPFQSIFLLLKKFKYEVLWNNNQQKGVIQRYRGMNIGVYVEVITPCDCYQRKWYRKQMKPQQFYQEEIKIYQISISTKVLPLKEVNLTGFLQPNFQLLY</sequence>
<name>A0A8S1RRZ5_9CILI</name>
<dbReference type="AlphaFoldDB" id="A0A8S1RRZ5"/>
<reference evidence="1" key="1">
    <citation type="submission" date="2021-01" db="EMBL/GenBank/DDBJ databases">
        <authorList>
            <consortium name="Genoscope - CEA"/>
            <person name="William W."/>
        </authorList>
    </citation>
    <scope>NUCLEOTIDE SEQUENCE</scope>
</reference>
<organism evidence="1 2">
    <name type="scientific">Paramecium sonneborni</name>
    <dbReference type="NCBI Taxonomy" id="65129"/>
    <lineage>
        <taxon>Eukaryota</taxon>
        <taxon>Sar</taxon>
        <taxon>Alveolata</taxon>
        <taxon>Ciliophora</taxon>
        <taxon>Intramacronucleata</taxon>
        <taxon>Oligohymenophorea</taxon>
        <taxon>Peniculida</taxon>
        <taxon>Parameciidae</taxon>
        <taxon>Paramecium</taxon>
    </lineage>
</organism>